<reference evidence="3 4" key="2">
    <citation type="submission" date="2018-11" db="EMBL/GenBank/DDBJ databases">
        <authorList>
            <consortium name="Pathogen Informatics"/>
        </authorList>
    </citation>
    <scope>NUCLEOTIDE SEQUENCE [LARGE SCALE GENOMIC DNA]</scope>
</reference>
<sequence length="326" mass="37686">MERENDLFTVEKRRSSSESISKKTIVESSSTQKSSSQQEQTSNVESKTAQSSLSNTDTNKTLSDLFDSKSEHLPDFVFRQPSALFEKVEVPQEPKFYSSKEDINNLNIETGITKGKSFSHSLAGINDKKQLFREVQPLKQIIPLNNTCRLMPYWWSDHPSFVEKIIKSTRYFHVLNESFSQNGKRLMLFENAEIHKLLQPFYGNLFVIFGCIVLAFPILLLLMFLRCISEEDLMEEAMFDVVEISIFCVFSVVEFYMSSGVELRAAMNRLCIEYLDHSIRMNGLLNAEQMESRKYLHMAVCLHYGKPLRYMTNSARESIYDECSVE</sequence>
<feature type="compositionally biased region" description="Low complexity" evidence="1">
    <location>
        <begin position="26"/>
        <end position="42"/>
    </location>
</feature>
<dbReference type="Proteomes" id="UP000276776">
    <property type="component" value="Unassembled WGS sequence"/>
</dbReference>
<accession>A0A0N5CP33</accession>
<dbReference type="EMBL" id="UYYF01000321">
    <property type="protein sequence ID" value="VDM97679.1"/>
    <property type="molecule type" value="Genomic_DNA"/>
</dbReference>
<keyword evidence="2" id="KW-0812">Transmembrane</keyword>
<dbReference type="AlphaFoldDB" id="A0A0N5CP33"/>
<evidence type="ECO:0000256" key="2">
    <source>
        <dbReference type="SAM" id="Phobius"/>
    </source>
</evidence>
<feature type="compositionally biased region" description="Basic and acidic residues" evidence="1">
    <location>
        <begin position="1"/>
        <end position="25"/>
    </location>
</feature>
<feature type="region of interest" description="Disordered" evidence="1">
    <location>
        <begin position="1"/>
        <end position="58"/>
    </location>
</feature>
<dbReference type="OrthoDB" id="5874736at2759"/>
<feature type="transmembrane region" description="Helical" evidence="2">
    <location>
        <begin position="201"/>
        <end position="225"/>
    </location>
</feature>
<evidence type="ECO:0000313" key="5">
    <source>
        <dbReference type="WBParaSite" id="TCLT_0000196501-mRNA-1"/>
    </source>
</evidence>
<evidence type="ECO:0000313" key="4">
    <source>
        <dbReference type="Proteomes" id="UP000276776"/>
    </source>
</evidence>
<evidence type="ECO:0000313" key="3">
    <source>
        <dbReference type="EMBL" id="VDM97679.1"/>
    </source>
</evidence>
<dbReference type="WBParaSite" id="TCLT_0000196501-mRNA-1">
    <property type="protein sequence ID" value="TCLT_0000196501-mRNA-1"/>
    <property type="gene ID" value="TCLT_0000196501"/>
</dbReference>
<gene>
    <name evidence="3" type="ORF">TCLT_LOCUS1966</name>
</gene>
<keyword evidence="4" id="KW-1185">Reference proteome</keyword>
<reference evidence="5" key="1">
    <citation type="submission" date="2017-02" db="UniProtKB">
        <authorList>
            <consortium name="WormBaseParasite"/>
        </authorList>
    </citation>
    <scope>IDENTIFICATION</scope>
</reference>
<feature type="compositionally biased region" description="Polar residues" evidence="1">
    <location>
        <begin position="43"/>
        <end position="58"/>
    </location>
</feature>
<name>A0A0N5CP33_THECL</name>
<keyword evidence="2" id="KW-0472">Membrane</keyword>
<proteinExistence type="predicted"/>
<organism evidence="5">
    <name type="scientific">Thelazia callipaeda</name>
    <name type="common">Oriental eyeworm</name>
    <name type="synonym">Parasitic nematode</name>
    <dbReference type="NCBI Taxonomy" id="103827"/>
    <lineage>
        <taxon>Eukaryota</taxon>
        <taxon>Metazoa</taxon>
        <taxon>Ecdysozoa</taxon>
        <taxon>Nematoda</taxon>
        <taxon>Chromadorea</taxon>
        <taxon>Rhabditida</taxon>
        <taxon>Spirurina</taxon>
        <taxon>Spiruromorpha</taxon>
        <taxon>Thelazioidea</taxon>
        <taxon>Thelaziidae</taxon>
        <taxon>Thelazia</taxon>
    </lineage>
</organism>
<feature type="transmembrane region" description="Helical" evidence="2">
    <location>
        <begin position="237"/>
        <end position="257"/>
    </location>
</feature>
<evidence type="ECO:0000256" key="1">
    <source>
        <dbReference type="SAM" id="MobiDB-lite"/>
    </source>
</evidence>
<keyword evidence="2" id="KW-1133">Transmembrane helix</keyword>
<protein>
    <submittedName>
        <fullName evidence="5">Odorant receptor</fullName>
    </submittedName>
</protein>